<dbReference type="CDD" id="cd09274">
    <property type="entry name" value="RNase_HI_RT_Ty3"/>
    <property type="match status" value="1"/>
</dbReference>
<dbReference type="OrthoDB" id="97351at2759"/>
<dbReference type="InterPro" id="IPR043128">
    <property type="entry name" value="Rev_trsase/Diguanyl_cyclase"/>
</dbReference>
<feature type="domain" description="Reverse transcriptase/retrotransposon-derived protein RNase H-like" evidence="2">
    <location>
        <begin position="76"/>
        <end position="173"/>
    </location>
</feature>
<dbReference type="STRING" id="29920.A0A329R5J7"/>
<dbReference type="Proteomes" id="UP000251314">
    <property type="component" value="Unassembled WGS sequence"/>
</dbReference>
<proteinExistence type="predicted"/>
<organism evidence="3 4">
    <name type="scientific">Phytophthora cactorum</name>
    <dbReference type="NCBI Taxonomy" id="29920"/>
    <lineage>
        <taxon>Eukaryota</taxon>
        <taxon>Sar</taxon>
        <taxon>Stramenopiles</taxon>
        <taxon>Oomycota</taxon>
        <taxon>Peronosporomycetes</taxon>
        <taxon>Peronosporales</taxon>
        <taxon>Peronosporaceae</taxon>
        <taxon>Phytophthora</taxon>
    </lineage>
</organism>
<dbReference type="EMBL" id="MJFZ01003898">
    <property type="protein sequence ID" value="RAW19904.1"/>
    <property type="molecule type" value="Genomic_DNA"/>
</dbReference>
<name>A0A329R5J7_9STRA</name>
<dbReference type="FunFam" id="3.30.70.270:FF:000020">
    <property type="entry name" value="Transposon Tf2-6 polyprotein-like Protein"/>
    <property type="match status" value="1"/>
</dbReference>
<dbReference type="Pfam" id="PF17919">
    <property type="entry name" value="RT_RNaseH_2"/>
    <property type="match status" value="1"/>
</dbReference>
<protein>
    <recommendedName>
        <fullName evidence="2">Reverse transcriptase/retrotransposon-derived protein RNase H-like domain-containing protein</fullName>
    </recommendedName>
</protein>
<dbReference type="GO" id="GO:0003824">
    <property type="term" value="F:catalytic activity"/>
    <property type="evidence" value="ECO:0007669"/>
    <property type="project" value="UniProtKB-KW"/>
</dbReference>
<dbReference type="InterPro" id="IPR043502">
    <property type="entry name" value="DNA/RNA_pol_sf"/>
</dbReference>
<evidence type="ECO:0000256" key="1">
    <source>
        <dbReference type="ARBA" id="ARBA00023268"/>
    </source>
</evidence>
<reference evidence="3 4" key="1">
    <citation type="submission" date="2018-01" db="EMBL/GenBank/DDBJ databases">
        <title>Draft genome of the strawberry crown rot pathogen Phytophthora cactorum.</title>
        <authorList>
            <person name="Armitage A.D."/>
            <person name="Lysoe E."/>
            <person name="Nellist C.F."/>
            <person name="Harrison R.J."/>
            <person name="Brurberg M.B."/>
        </authorList>
    </citation>
    <scope>NUCLEOTIDE SEQUENCE [LARGE SCALE GENOMIC DNA]</scope>
    <source>
        <strain evidence="3 4">10300</strain>
    </source>
</reference>
<feature type="non-terminal residue" evidence="3">
    <location>
        <position position="205"/>
    </location>
</feature>
<dbReference type="SUPFAM" id="SSF56672">
    <property type="entry name" value="DNA/RNA polymerases"/>
    <property type="match status" value="1"/>
</dbReference>
<gene>
    <name evidence="3" type="ORF">PC110_g23654</name>
</gene>
<comment type="caution">
    <text evidence="3">The sequence shown here is derived from an EMBL/GenBank/DDBJ whole genome shotgun (WGS) entry which is preliminary data.</text>
</comment>
<dbReference type="PANTHER" id="PTHR37984:SF5">
    <property type="entry name" value="PROTEIN NYNRIN-LIKE"/>
    <property type="match status" value="1"/>
</dbReference>
<sequence length="205" mass="22978">FCAPEIPVLGCYVSKNGARADPEKVSSICARPTPQNPTKLRQWPGLANYLHKYTKNYAGLIQPLSSLLKNDATSSWTSAHQAAFDSVKKSLAEASILALPNDSKPFHVVCGASDFAIGCALIQFDDEDRERVVSYQSPQMKSAECNYPVHDKELLAMRYALIKFRVYLLGEKTFAVYTDHASLRTAMKRPHLSQRMARWLSFFSE</sequence>
<dbReference type="AlphaFoldDB" id="A0A329R5J7"/>
<evidence type="ECO:0000313" key="4">
    <source>
        <dbReference type="Proteomes" id="UP000251314"/>
    </source>
</evidence>
<dbReference type="VEuPathDB" id="FungiDB:PC110_g23654"/>
<dbReference type="InterPro" id="IPR050951">
    <property type="entry name" value="Retrovirus_Pol_polyprotein"/>
</dbReference>
<keyword evidence="1" id="KW-0511">Multifunctional enzyme</keyword>
<dbReference type="Gene3D" id="3.30.70.270">
    <property type="match status" value="1"/>
</dbReference>
<evidence type="ECO:0000259" key="2">
    <source>
        <dbReference type="Pfam" id="PF17919"/>
    </source>
</evidence>
<accession>A0A329R5J7</accession>
<dbReference type="PANTHER" id="PTHR37984">
    <property type="entry name" value="PROTEIN CBG26694"/>
    <property type="match status" value="1"/>
</dbReference>
<evidence type="ECO:0000313" key="3">
    <source>
        <dbReference type="EMBL" id="RAW19904.1"/>
    </source>
</evidence>
<dbReference type="InterPro" id="IPR041577">
    <property type="entry name" value="RT_RNaseH_2"/>
</dbReference>
<feature type="non-terminal residue" evidence="3">
    <location>
        <position position="1"/>
    </location>
</feature>
<keyword evidence="4" id="KW-1185">Reference proteome</keyword>